<comment type="subcellular location">
    <subcellularLocation>
        <location evidence="1">Cytoplasm</location>
    </subcellularLocation>
</comment>
<dbReference type="FunFam" id="3.30.70.330:FF:000025">
    <property type="entry name" value="RNA-binding protein Musashi homolog 2 isoform X1"/>
    <property type="match status" value="1"/>
</dbReference>
<dbReference type="PANTHER" id="PTHR48032:SF18">
    <property type="entry name" value="RRM DOMAIN-CONTAINING PROTEIN"/>
    <property type="match status" value="1"/>
</dbReference>
<dbReference type="GO" id="GO:0006417">
    <property type="term" value="P:regulation of translation"/>
    <property type="evidence" value="ECO:0007669"/>
    <property type="project" value="TreeGrafter"/>
</dbReference>
<comment type="similarity">
    <text evidence="2">Belongs to the Musashi family.</text>
</comment>
<proteinExistence type="inferred from homology"/>
<keyword evidence="5 6" id="KW-0694">RNA-binding</keyword>
<dbReference type="WBParaSite" id="SRDH1_27370.2">
    <property type="protein sequence ID" value="SRDH1_27370.2"/>
    <property type="gene ID" value="SRDH1_27370"/>
</dbReference>
<protein>
    <recommendedName>
        <fullName evidence="7">RRM domain-containing protein</fullName>
    </recommendedName>
</protein>
<dbReference type="GO" id="GO:0005737">
    <property type="term" value="C:cytoplasm"/>
    <property type="evidence" value="ECO:0007669"/>
    <property type="project" value="UniProtKB-SubCell"/>
</dbReference>
<organism evidence="8 9">
    <name type="scientific">Schistosoma rodhaini</name>
    <dbReference type="NCBI Taxonomy" id="6188"/>
    <lineage>
        <taxon>Eukaryota</taxon>
        <taxon>Metazoa</taxon>
        <taxon>Spiralia</taxon>
        <taxon>Lophotrochozoa</taxon>
        <taxon>Platyhelminthes</taxon>
        <taxon>Trematoda</taxon>
        <taxon>Digenea</taxon>
        <taxon>Strigeidida</taxon>
        <taxon>Schistosomatoidea</taxon>
        <taxon>Schistosomatidae</taxon>
        <taxon>Schistosoma</taxon>
    </lineage>
</organism>
<dbReference type="CDD" id="cd12576">
    <property type="entry name" value="RRM1_MSI"/>
    <property type="match status" value="1"/>
</dbReference>
<dbReference type="Gene3D" id="3.30.70.330">
    <property type="match status" value="2"/>
</dbReference>
<reference evidence="8" key="1">
    <citation type="submission" date="2022-06" db="EMBL/GenBank/DDBJ databases">
        <authorList>
            <person name="Berger JAMES D."/>
            <person name="Berger JAMES D."/>
        </authorList>
    </citation>
    <scope>NUCLEOTIDE SEQUENCE [LARGE SCALE GENOMIC DNA]</scope>
</reference>
<dbReference type="PANTHER" id="PTHR48032">
    <property type="entry name" value="RNA-BINDING PROTEIN MUSASHI HOMOLOG RBP6"/>
    <property type="match status" value="1"/>
</dbReference>
<dbReference type="InterPro" id="IPR000504">
    <property type="entry name" value="RRM_dom"/>
</dbReference>
<evidence type="ECO:0000256" key="4">
    <source>
        <dbReference type="ARBA" id="ARBA00022737"/>
    </source>
</evidence>
<reference evidence="9" key="2">
    <citation type="submission" date="2023-11" db="UniProtKB">
        <authorList>
            <consortium name="WormBaseParasite"/>
        </authorList>
    </citation>
    <scope>IDENTIFICATION</scope>
</reference>
<dbReference type="InterPro" id="IPR034126">
    <property type="entry name" value="MSI_RRM2"/>
</dbReference>
<evidence type="ECO:0000256" key="2">
    <source>
        <dbReference type="ARBA" id="ARBA00006635"/>
    </source>
</evidence>
<dbReference type="SUPFAM" id="SSF54928">
    <property type="entry name" value="RNA-binding domain, RBD"/>
    <property type="match status" value="2"/>
</dbReference>
<evidence type="ECO:0000256" key="5">
    <source>
        <dbReference type="ARBA" id="ARBA00022884"/>
    </source>
</evidence>
<accession>A0AA85EW29</accession>
<dbReference type="AlphaFoldDB" id="A0AA85EW29"/>
<keyword evidence="3" id="KW-0963">Cytoplasm</keyword>
<evidence type="ECO:0000313" key="9">
    <source>
        <dbReference type="WBParaSite" id="SRDH1_27370.2"/>
    </source>
</evidence>
<keyword evidence="4" id="KW-0677">Repeat</keyword>
<dbReference type="CDD" id="cd12323">
    <property type="entry name" value="RRM2_MSI"/>
    <property type="match status" value="1"/>
</dbReference>
<dbReference type="Proteomes" id="UP000050792">
    <property type="component" value="Unassembled WGS sequence"/>
</dbReference>
<sequence length="524" mass="57967">MFIGGLSPTTTSEGLRDYFQKYGELREYMIMRDPLTKRSRGFGFITFSDPVCVEKVLETAPHILDYKKIDPKLAVPRKSGQNTKVSTKTKRVFIGGVATQTTNEELSEYFSQFGKLESCELMMDKSTNRHRGFGFVTFESEESAEKVCEIHFHDLHNKMVEAKKAVPKEVMSTNNSLIKQRHQIIRAPISHFLPAQLNGAAAAAAAAAAASYTLTATSPITARQPSAYAYLPGYYLSPGNSMFYSPSTGVMVNPHTGLLPSTLDPNQIRNQDSQTNSYDLLNSSSNLLSLLTHSLQPIQSTAFVTSNPHIPIITNTTDNGNDKNNHLNMYNTTNSNCNSINDSCNRSTAQNKDQRVAEFINSNRANKLQFLLNSMTINSMLQNGETTNHSPLINSTTHSLQTDLIGAENDQVEISQHSHSLTNHLPHSYSTYSQHNQPQLQILDPLTVQSVQQSSITGINYHPPTVSENIVTNGQTHYLITGAPNGTNPSHTTIFANHIQTSPLTLIPEIDYNACSIIHTYRNG</sequence>
<feature type="domain" description="RRM" evidence="7">
    <location>
        <begin position="1"/>
        <end position="90"/>
    </location>
</feature>
<evidence type="ECO:0000256" key="6">
    <source>
        <dbReference type="PROSITE-ProRule" id="PRU00176"/>
    </source>
</evidence>
<feature type="domain" description="RRM" evidence="7">
    <location>
        <begin position="90"/>
        <end position="167"/>
    </location>
</feature>
<dbReference type="SMART" id="SM00360">
    <property type="entry name" value="RRM"/>
    <property type="match status" value="2"/>
</dbReference>
<evidence type="ECO:0000256" key="3">
    <source>
        <dbReference type="ARBA" id="ARBA00022490"/>
    </source>
</evidence>
<dbReference type="GO" id="GO:0003729">
    <property type="term" value="F:mRNA binding"/>
    <property type="evidence" value="ECO:0007669"/>
    <property type="project" value="TreeGrafter"/>
</dbReference>
<evidence type="ECO:0000256" key="1">
    <source>
        <dbReference type="ARBA" id="ARBA00004496"/>
    </source>
</evidence>
<evidence type="ECO:0000313" key="8">
    <source>
        <dbReference type="Proteomes" id="UP000050792"/>
    </source>
</evidence>
<name>A0AA85EW29_9TREM</name>
<dbReference type="Pfam" id="PF00076">
    <property type="entry name" value="RRM_1"/>
    <property type="match status" value="2"/>
</dbReference>
<keyword evidence="8" id="KW-1185">Reference proteome</keyword>
<dbReference type="PROSITE" id="PS50102">
    <property type="entry name" value="RRM"/>
    <property type="match status" value="2"/>
</dbReference>
<evidence type="ECO:0000259" key="7">
    <source>
        <dbReference type="PROSITE" id="PS50102"/>
    </source>
</evidence>
<dbReference type="InterPro" id="IPR012677">
    <property type="entry name" value="Nucleotide-bd_a/b_plait_sf"/>
</dbReference>
<dbReference type="InterPro" id="IPR035979">
    <property type="entry name" value="RBD_domain_sf"/>
</dbReference>